<dbReference type="Proteomes" id="UP000638462">
    <property type="component" value="Unassembled WGS sequence"/>
</dbReference>
<name>A0ABQ1U7L2_9GAMM</name>
<organism evidence="1 2">
    <name type="scientific">Pseudoalteromonas gelatinilytica</name>
    <dbReference type="NCBI Taxonomy" id="1703256"/>
    <lineage>
        <taxon>Bacteria</taxon>
        <taxon>Pseudomonadati</taxon>
        <taxon>Pseudomonadota</taxon>
        <taxon>Gammaproteobacteria</taxon>
        <taxon>Alteromonadales</taxon>
        <taxon>Pseudoalteromonadaceae</taxon>
        <taxon>Pseudoalteromonas</taxon>
    </lineage>
</organism>
<proteinExistence type="predicted"/>
<protein>
    <recommendedName>
        <fullName evidence="3">50S ribosomal protein L18</fullName>
    </recommendedName>
</protein>
<gene>
    <name evidence="1" type="ORF">GCM10008027_41210</name>
</gene>
<dbReference type="EMBL" id="BMIT01000026">
    <property type="protein sequence ID" value="GGF12140.1"/>
    <property type="molecule type" value="Genomic_DNA"/>
</dbReference>
<accession>A0ABQ1U7L2</accession>
<keyword evidence="2" id="KW-1185">Reference proteome</keyword>
<reference evidence="2" key="1">
    <citation type="journal article" date="2019" name="Int. J. Syst. Evol. Microbiol.">
        <title>The Global Catalogue of Microorganisms (GCM) 10K type strain sequencing project: providing services to taxonomists for standard genome sequencing and annotation.</title>
        <authorList>
            <consortium name="The Broad Institute Genomics Platform"/>
            <consortium name="The Broad Institute Genome Sequencing Center for Infectious Disease"/>
            <person name="Wu L."/>
            <person name="Ma J."/>
        </authorList>
    </citation>
    <scope>NUCLEOTIDE SEQUENCE [LARGE SCALE GENOMIC DNA]</scope>
    <source>
        <strain evidence="2">CGMCC 1.15394</strain>
    </source>
</reference>
<comment type="caution">
    <text evidence="1">The sequence shown here is derived from an EMBL/GenBank/DDBJ whole genome shotgun (WGS) entry which is preliminary data.</text>
</comment>
<evidence type="ECO:0000313" key="2">
    <source>
        <dbReference type="Proteomes" id="UP000638462"/>
    </source>
</evidence>
<dbReference type="GeneID" id="99507974"/>
<evidence type="ECO:0000313" key="1">
    <source>
        <dbReference type="EMBL" id="GGF12140.1"/>
    </source>
</evidence>
<sequence length="46" mass="5475">MNNKSTGAYLRRRERKLIKRAKRDGSNKLVIRASRLYQESNRVFHG</sequence>
<dbReference type="RefSeq" id="WP_162898092.1">
    <property type="nucleotide sequence ID" value="NZ_BMIT01000026.1"/>
</dbReference>
<evidence type="ECO:0008006" key="3">
    <source>
        <dbReference type="Google" id="ProtNLM"/>
    </source>
</evidence>